<feature type="compositionally biased region" description="Basic and acidic residues" evidence="2">
    <location>
        <begin position="604"/>
        <end position="618"/>
    </location>
</feature>
<feature type="region of interest" description="Disordered" evidence="2">
    <location>
        <begin position="733"/>
        <end position="777"/>
    </location>
</feature>
<keyword evidence="4" id="KW-1185">Reference proteome</keyword>
<evidence type="ECO:0000313" key="4">
    <source>
        <dbReference type="Proteomes" id="UP000815325"/>
    </source>
</evidence>
<dbReference type="EMBL" id="MU069449">
    <property type="protein sequence ID" value="KAF5843054.1"/>
    <property type="molecule type" value="Genomic_DNA"/>
</dbReference>
<evidence type="ECO:0000256" key="2">
    <source>
        <dbReference type="SAM" id="MobiDB-lite"/>
    </source>
</evidence>
<dbReference type="InterPro" id="IPR039341">
    <property type="entry name" value="CFAP99"/>
</dbReference>
<reference evidence="3" key="1">
    <citation type="submission" date="2017-08" db="EMBL/GenBank/DDBJ databases">
        <authorList>
            <person name="Polle J.E."/>
            <person name="Barry K."/>
            <person name="Cushman J."/>
            <person name="Schmutz J."/>
            <person name="Tran D."/>
            <person name="Hathwaick L.T."/>
            <person name="Yim W.C."/>
            <person name="Jenkins J."/>
            <person name="Mckie-Krisberg Z.M."/>
            <person name="Prochnik S."/>
            <person name="Lindquist E."/>
            <person name="Dockter R.B."/>
            <person name="Adam C."/>
            <person name="Molina H."/>
            <person name="Bunkerborg J."/>
            <person name="Jin E."/>
            <person name="Buchheim M."/>
            <person name="Magnuson J."/>
        </authorList>
    </citation>
    <scope>NUCLEOTIDE SEQUENCE</scope>
    <source>
        <strain evidence="3">CCAP 19/18</strain>
    </source>
</reference>
<feature type="coiled-coil region" evidence="1">
    <location>
        <begin position="425"/>
        <end position="507"/>
    </location>
</feature>
<evidence type="ECO:0000313" key="3">
    <source>
        <dbReference type="EMBL" id="KAF5843054.1"/>
    </source>
</evidence>
<feature type="compositionally biased region" description="Pro residues" evidence="2">
    <location>
        <begin position="244"/>
        <end position="257"/>
    </location>
</feature>
<feature type="compositionally biased region" description="Polar residues" evidence="2">
    <location>
        <begin position="211"/>
        <end position="230"/>
    </location>
</feature>
<gene>
    <name evidence="3" type="ORF">DUNSADRAFT_2667</name>
</gene>
<feature type="region of interest" description="Disordered" evidence="2">
    <location>
        <begin position="1"/>
        <end position="32"/>
    </location>
</feature>
<feature type="region of interest" description="Disordered" evidence="2">
    <location>
        <begin position="660"/>
        <end position="715"/>
    </location>
</feature>
<feature type="region of interest" description="Disordered" evidence="2">
    <location>
        <begin position="599"/>
        <end position="618"/>
    </location>
</feature>
<comment type="caution">
    <text evidence="3">The sequence shown here is derived from an EMBL/GenBank/DDBJ whole genome shotgun (WGS) entry which is preliminary data.</text>
</comment>
<protein>
    <submittedName>
        <fullName evidence="3">Uncharacterized protein</fullName>
    </submittedName>
</protein>
<dbReference type="PANTHER" id="PTHR34649:SF1">
    <property type="entry name" value="CILIA- AND FLAGELLA-ASSOCIATED PROTEIN 99"/>
    <property type="match status" value="1"/>
</dbReference>
<accession>A0ABQ7H866</accession>
<organism evidence="3 4">
    <name type="scientific">Dunaliella salina</name>
    <name type="common">Green alga</name>
    <name type="synonym">Protococcus salinus</name>
    <dbReference type="NCBI Taxonomy" id="3046"/>
    <lineage>
        <taxon>Eukaryota</taxon>
        <taxon>Viridiplantae</taxon>
        <taxon>Chlorophyta</taxon>
        <taxon>core chlorophytes</taxon>
        <taxon>Chlorophyceae</taxon>
        <taxon>CS clade</taxon>
        <taxon>Chlamydomonadales</taxon>
        <taxon>Dunaliellaceae</taxon>
        <taxon>Dunaliella</taxon>
    </lineage>
</organism>
<dbReference type="PANTHER" id="PTHR34649">
    <property type="entry name" value="CILIA- AND FLAGELLA-ASSOCIATED PROTEIN 99"/>
    <property type="match status" value="1"/>
</dbReference>
<feature type="compositionally biased region" description="Basic and acidic residues" evidence="2">
    <location>
        <begin position="753"/>
        <end position="770"/>
    </location>
</feature>
<name>A0ABQ7H866_DUNSA</name>
<sequence>MHSAISSGHTSPERPRSTTNSEQHFEQHGGRSMGPQALLELVEKIFKRFNPAQVTLDTHVDKSIAEMQVTNPHDDTFLRQVVYGIIRYRQFLGSIMDSFYHYNGGTALREDMDMYKIFGYLTVFRADELGYSNLKRLVDAKEPQKMVVFFKYLFDERYLRGALRDNWLKLYDKQFVDDIIGRLLAFKPEVAQLLDSLEERVYFTKRKGDESSTGPMSESSKAPTTTSGRPATTVPRPFNLSQPRPKPLPIEEPLPLPPKRRPAPQHTDGPTKEELAIQAAKEANRKRQEAKYANASPFKLHTTERPTNIEKIRAEIEADISRQLTFQPAKANPMPPPPNTQVKLNAAAILREDALYRKKQLEEAAILQRYEAELRDGRAFKQWQTEQLNQDEAARQAEVEARRAAMSAVHELAQRARATAHEENRDVVRQLKEEMRAMVEAMEKEKEDEMQAKQAKRVAVVDARAGVAQASERVAAEKRSQAEEERVKQAANAKALMEAQLRDIAEKRDIIMQLRAIEKVPRQHVAEFDPTETPDHGLLEAMPLVELRERLVVAKQRAREEEERRRAQNLASKQEREQLLLDKAANIQRIRRVAAAQAQLRRTSTKEEEATKEQTARTKHDDGVLALHGKLERKHEVQAAEKARLAAETKKIRFEQMQQAAGASQVEEHKFRELREGARREASSRQGATLTEATRQEDTRAKAAAVRSNVAKQATREKADFLKSYEERLANITQQSHQEQMEHSRRLQQRTNRIREGEAAARQEHSKKAYEPFTGSKTTLQARLAALAQNLDKTADRRTTSAEG</sequence>
<feature type="compositionally biased region" description="Polar residues" evidence="2">
    <location>
        <begin position="1"/>
        <end position="10"/>
    </location>
</feature>
<keyword evidence="1" id="KW-0175">Coiled coil</keyword>
<feature type="compositionally biased region" description="Basic and acidic residues" evidence="2">
    <location>
        <begin position="666"/>
        <end position="683"/>
    </location>
</feature>
<evidence type="ECO:0000256" key="1">
    <source>
        <dbReference type="SAM" id="Coils"/>
    </source>
</evidence>
<dbReference type="Proteomes" id="UP000815325">
    <property type="component" value="Unassembled WGS sequence"/>
</dbReference>
<feature type="compositionally biased region" description="Polar residues" evidence="2">
    <location>
        <begin position="684"/>
        <end position="693"/>
    </location>
</feature>
<feature type="region of interest" description="Disordered" evidence="2">
    <location>
        <begin position="206"/>
        <end position="273"/>
    </location>
</feature>
<proteinExistence type="predicted"/>